<evidence type="ECO:0000313" key="3">
    <source>
        <dbReference type="Proteomes" id="UP001518989"/>
    </source>
</evidence>
<organism evidence="2 3">
    <name type="scientific">Roseomonas haemaphysalidis</name>
    <dbReference type="NCBI Taxonomy" id="2768162"/>
    <lineage>
        <taxon>Bacteria</taxon>
        <taxon>Pseudomonadati</taxon>
        <taxon>Pseudomonadota</taxon>
        <taxon>Alphaproteobacteria</taxon>
        <taxon>Acetobacterales</taxon>
        <taxon>Roseomonadaceae</taxon>
        <taxon>Roseomonas</taxon>
    </lineage>
</organism>
<dbReference type="PANTHER" id="PTHR14859">
    <property type="entry name" value="CALCOFLUOR WHITE HYPERSENSITIVE PROTEIN PRECURSOR"/>
    <property type="match status" value="1"/>
</dbReference>
<protein>
    <submittedName>
        <fullName evidence="2">Endonuclease/exonuclease/phosphatase family protein</fullName>
    </submittedName>
</protein>
<comment type="caution">
    <text evidence="2">The sequence shown here is derived from an EMBL/GenBank/DDBJ whole genome shotgun (WGS) entry which is preliminary data.</text>
</comment>
<dbReference type="PANTHER" id="PTHR14859:SF1">
    <property type="entry name" value="PGAP2-INTERACTING PROTEIN"/>
    <property type="match status" value="1"/>
</dbReference>
<gene>
    <name evidence="2" type="ORF">IAI61_10675</name>
</gene>
<dbReference type="Proteomes" id="UP001518989">
    <property type="component" value="Unassembled WGS sequence"/>
</dbReference>
<keyword evidence="3" id="KW-1185">Reference proteome</keyword>
<dbReference type="EMBL" id="JACTNG010000005">
    <property type="protein sequence ID" value="MBO1079497.1"/>
    <property type="molecule type" value="Genomic_DNA"/>
</dbReference>
<dbReference type="Gene3D" id="3.60.10.10">
    <property type="entry name" value="Endonuclease/exonuclease/phosphatase"/>
    <property type="match status" value="1"/>
</dbReference>
<reference evidence="2 3" key="1">
    <citation type="submission" date="2020-09" db="EMBL/GenBank/DDBJ databases">
        <title>Roseomonas.</title>
        <authorList>
            <person name="Zhu W."/>
        </authorList>
    </citation>
    <scope>NUCLEOTIDE SEQUENCE [LARGE SCALE GENOMIC DNA]</scope>
    <source>
        <strain evidence="2 3">573</strain>
    </source>
</reference>
<dbReference type="InterPro" id="IPR005135">
    <property type="entry name" value="Endo/exonuclease/phosphatase"/>
</dbReference>
<dbReference type="SUPFAM" id="SSF56219">
    <property type="entry name" value="DNase I-like"/>
    <property type="match status" value="1"/>
</dbReference>
<name>A0ABS3KPY7_9PROT</name>
<keyword evidence="2" id="KW-0540">Nuclease</keyword>
<keyword evidence="2" id="KW-0378">Hydrolase</keyword>
<feature type="domain" description="Endonuclease/exonuclease/phosphatase" evidence="1">
    <location>
        <begin position="6"/>
        <end position="217"/>
    </location>
</feature>
<proteinExistence type="predicted"/>
<evidence type="ECO:0000313" key="2">
    <source>
        <dbReference type="EMBL" id="MBO1079497.1"/>
    </source>
</evidence>
<dbReference type="InterPro" id="IPR036691">
    <property type="entry name" value="Endo/exonu/phosph_ase_sf"/>
</dbReference>
<keyword evidence="2" id="KW-0255">Endonuclease</keyword>
<sequence>MILRIMTWNIHGGIGPDGVLDMDRTLALIRRHKPDILAVQEVESRGRGLDHCGFSLLRDHIPGHSRPAETIQAHDGAYGHMLLSRWPIEHSELHDLSHPGREPRIAIEARIATPAGELRVVSAHLGLRHRERQQQAAKLAALVRRGSGPMVAMGDFNEWSWRGPVWRALGRQMPGHTRLRTFPARFPALKLDRIFCRPASLLGRNWSDRDGRHASDHLPIVAELHMPVRSAP</sequence>
<dbReference type="Pfam" id="PF03372">
    <property type="entry name" value="Exo_endo_phos"/>
    <property type="match status" value="1"/>
</dbReference>
<dbReference type="InterPro" id="IPR051916">
    <property type="entry name" value="GPI-anchor_lipid_remodeler"/>
</dbReference>
<accession>A0ABS3KPY7</accession>
<dbReference type="GO" id="GO:0004519">
    <property type="term" value="F:endonuclease activity"/>
    <property type="evidence" value="ECO:0007669"/>
    <property type="project" value="UniProtKB-KW"/>
</dbReference>
<evidence type="ECO:0000259" key="1">
    <source>
        <dbReference type="Pfam" id="PF03372"/>
    </source>
</evidence>